<comment type="similarity">
    <text evidence="2">Belongs to the glycosyltransferase 2 family.</text>
</comment>
<sequence>MSKGKQRYVAVVVTYNRRELLTEALESLLQQTVSPQKILVINNAATDGTEALFEGSGRFANEPAVEQIKMSSNLGGAGGFARGVALAQKIDTDWVSLSDDDAIFASNYFERLLQAADETPSVAGFAGQVILPDGRIQVDQRQIIRNWDRLKTYSVPEKDYHQAMVSIDTFTFCGAFVKRALIQEIGVPNADFFIWGDDIEYSLRIRAHSKIQLVTAAKLIHKTKVPSIDFANQYQPDWREYYGLRNHVATVLSHAHSPLFGRTLLFGWMAAKYGLTLTPRFKGYRRHIQRVYWQAFGDGLRGKLGKNEHYLPKGASL</sequence>
<dbReference type="SUPFAM" id="SSF53448">
    <property type="entry name" value="Nucleotide-diphospho-sugar transferases"/>
    <property type="match status" value="1"/>
</dbReference>
<comment type="caution">
    <text evidence="6">The sequence shown here is derived from an EMBL/GenBank/DDBJ whole genome shotgun (WGS) entry which is preliminary data.</text>
</comment>
<proteinExistence type="inferred from homology"/>
<dbReference type="Gene3D" id="3.90.550.10">
    <property type="entry name" value="Spore Coat Polysaccharide Biosynthesis Protein SpsA, Chain A"/>
    <property type="match status" value="1"/>
</dbReference>
<dbReference type="InterPro" id="IPR001173">
    <property type="entry name" value="Glyco_trans_2-like"/>
</dbReference>
<dbReference type="RefSeq" id="WP_407884081.1">
    <property type="nucleotide sequence ID" value="NZ_BQXO01000004.1"/>
</dbReference>
<evidence type="ECO:0000256" key="1">
    <source>
        <dbReference type="ARBA" id="ARBA00004776"/>
    </source>
</evidence>
<reference evidence="6 7" key="1">
    <citation type="submission" date="2022-03" db="EMBL/GenBank/DDBJ databases">
        <title>Draft genome sequence of Furfurilactobacillus curtus JCM 31185.</title>
        <authorList>
            <person name="Suzuki S."/>
            <person name="Endo A."/>
            <person name="Kajikawa A."/>
        </authorList>
    </citation>
    <scope>NUCLEOTIDE SEQUENCE [LARGE SCALE GENOMIC DNA]</scope>
    <source>
        <strain evidence="6 7">JCM 31185</strain>
    </source>
</reference>
<accession>A0ABQ5JNU8</accession>
<keyword evidence="3" id="KW-0328">Glycosyltransferase</keyword>
<gene>
    <name evidence="6" type="primary">cps3B_2</name>
    <name evidence="6" type="ORF">JCM31185_14530</name>
</gene>
<protein>
    <submittedName>
        <fullName evidence="6">Glycosyl transferase family 2</fullName>
    </submittedName>
</protein>
<dbReference type="PANTHER" id="PTHR43179">
    <property type="entry name" value="RHAMNOSYLTRANSFERASE WBBL"/>
    <property type="match status" value="1"/>
</dbReference>
<dbReference type="CDD" id="cd04185">
    <property type="entry name" value="GT_2_like_b"/>
    <property type="match status" value="1"/>
</dbReference>
<evidence type="ECO:0000256" key="3">
    <source>
        <dbReference type="ARBA" id="ARBA00022676"/>
    </source>
</evidence>
<dbReference type="GO" id="GO:0016740">
    <property type="term" value="F:transferase activity"/>
    <property type="evidence" value="ECO:0007669"/>
    <property type="project" value="UniProtKB-KW"/>
</dbReference>
<feature type="domain" description="Glycosyltransferase 2-like" evidence="5">
    <location>
        <begin position="11"/>
        <end position="171"/>
    </location>
</feature>
<keyword evidence="7" id="KW-1185">Reference proteome</keyword>
<dbReference type="EMBL" id="BQXO01000004">
    <property type="protein sequence ID" value="GKT06166.1"/>
    <property type="molecule type" value="Genomic_DNA"/>
</dbReference>
<dbReference type="InterPro" id="IPR029044">
    <property type="entry name" value="Nucleotide-diphossugar_trans"/>
</dbReference>
<dbReference type="Proteomes" id="UP001628078">
    <property type="component" value="Unassembled WGS sequence"/>
</dbReference>
<comment type="pathway">
    <text evidence="1">Cell wall biogenesis; cell wall polysaccharide biosynthesis.</text>
</comment>
<evidence type="ECO:0000313" key="6">
    <source>
        <dbReference type="EMBL" id="GKT06166.1"/>
    </source>
</evidence>
<dbReference type="PANTHER" id="PTHR43179:SF12">
    <property type="entry name" value="GALACTOFURANOSYLTRANSFERASE GLFT2"/>
    <property type="match status" value="1"/>
</dbReference>
<evidence type="ECO:0000256" key="2">
    <source>
        <dbReference type="ARBA" id="ARBA00006739"/>
    </source>
</evidence>
<name>A0ABQ5JNU8_9LACO</name>
<evidence type="ECO:0000256" key="4">
    <source>
        <dbReference type="ARBA" id="ARBA00022679"/>
    </source>
</evidence>
<dbReference type="Pfam" id="PF00535">
    <property type="entry name" value="Glycos_transf_2"/>
    <property type="match status" value="1"/>
</dbReference>
<keyword evidence="4 6" id="KW-0808">Transferase</keyword>
<evidence type="ECO:0000259" key="5">
    <source>
        <dbReference type="Pfam" id="PF00535"/>
    </source>
</evidence>
<organism evidence="6 7">
    <name type="scientific">Furfurilactobacillus curtus</name>
    <dbReference type="NCBI Taxonomy" id="1746200"/>
    <lineage>
        <taxon>Bacteria</taxon>
        <taxon>Bacillati</taxon>
        <taxon>Bacillota</taxon>
        <taxon>Bacilli</taxon>
        <taxon>Lactobacillales</taxon>
        <taxon>Lactobacillaceae</taxon>
        <taxon>Furfurilactobacillus</taxon>
    </lineage>
</organism>
<evidence type="ECO:0000313" key="7">
    <source>
        <dbReference type="Proteomes" id="UP001628078"/>
    </source>
</evidence>